<protein>
    <recommendedName>
        <fullName evidence="1">Cthe-2314-like HEPN domain-containing protein</fullName>
    </recommendedName>
</protein>
<comment type="caution">
    <text evidence="2">The sequence shown here is derived from an EMBL/GenBank/DDBJ whole genome shotgun (WGS) entry which is preliminary data.</text>
</comment>
<organism evidence="2 3">
    <name type="scientific">Agathobacter rectalis</name>
    <dbReference type="NCBI Taxonomy" id="39491"/>
    <lineage>
        <taxon>Bacteria</taxon>
        <taxon>Bacillati</taxon>
        <taxon>Bacillota</taxon>
        <taxon>Clostridia</taxon>
        <taxon>Lachnospirales</taxon>
        <taxon>Lachnospiraceae</taxon>
        <taxon>Agathobacter</taxon>
    </lineage>
</organism>
<proteinExistence type="predicted"/>
<dbReference type="EMBL" id="WKQP01000010">
    <property type="protein sequence ID" value="MSC60057.1"/>
    <property type="molecule type" value="Genomic_DNA"/>
</dbReference>
<sequence length="331" mass="39281">MDGDLVRQFNSDKEIKEYIEKGIGSINILDECRLYREEQLQITEDVMRARNSTEWIIRINKVINNCTYAMAKSYEYAMKMNWPLEETKNSQMYAYYLEDAVYRDIVLWDLLRQFINEFFKCGYDKDREISIFSFLNDATVRRKLGNSEVKKIRKYLNSADHQEVRTKLRNQFTHSLDGTSSYLFHRNNNGKIQADMGNVFPKHPYENIVYVLDDIKKYLRFAELYVSKLENFLIENIMMVTVECNMKCGKVAEDTEPWSINILKDKAEQILVPCENSCEYAIDYKACKVCKPMFVKYCRINEENKKYKGKIELQMSYEEMKEKFGEDATIS</sequence>
<gene>
    <name evidence="2" type="ORF">GKE07_07575</name>
</gene>
<dbReference type="Proteomes" id="UP000479563">
    <property type="component" value="Unassembled WGS sequence"/>
</dbReference>
<dbReference type="InterPro" id="IPR041394">
    <property type="entry name" value="HEPN_Cthe2314"/>
</dbReference>
<evidence type="ECO:0000313" key="2">
    <source>
        <dbReference type="EMBL" id="MSC60057.1"/>
    </source>
</evidence>
<feature type="domain" description="Cthe-2314-like HEPN" evidence="1">
    <location>
        <begin position="67"/>
        <end position="225"/>
    </location>
</feature>
<dbReference type="RefSeq" id="WP_154266883.1">
    <property type="nucleotide sequence ID" value="NZ_WKQP01000010.1"/>
</dbReference>
<dbReference type="Pfam" id="PF18730">
    <property type="entry name" value="HEPN_Cthe2314"/>
    <property type="match status" value="1"/>
</dbReference>
<evidence type="ECO:0000313" key="3">
    <source>
        <dbReference type="Proteomes" id="UP000479563"/>
    </source>
</evidence>
<dbReference type="AlphaFoldDB" id="A0A6L5T786"/>
<reference evidence="2 3" key="1">
    <citation type="journal article" date="2019" name="Nat. Med.">
        <title>A library of human gut bacterial isolates paired with longitudinal multiomics data enables mechanistic microbiome research.</title>
        <authorList>
            <person name="Poyet M."/>
            <person name="Groussin M."/>
            <person name="Gibbons S.M."/>
            <person name="Avila-Pacheco J."/>
            <person name="Jiang X."/>
            <person name="Kearney S.M."/>
            <person name="Perrotta A.R."/>
            <person name="Berdy B."/>
            <person name="Zhao S."/>
            <person name="Lieberman T.D."/>
            <person name="Swanson P.K."/>
            <person name="Smith M."/>
            <person name="Roesemann S."/>
            <person name="Alexander J.E."/>
            <person name="Rich S.A."/>
            <person name="Livny J."/>
            <person name="Vlamakis H."/>
            <person name="Clish C."/>
            <person name="Bullock K."/>
            <person name="Deik A."/>
            <person name="Scott J."/>
            <person name="Pierce K.A."/>
            <person name="Xavier R.J."/>
            <person name="Alm E.J."/>
        </authorList>
    </citation>
    <scope>NUCLEOTIDE SEQUENCE [LARGE SCALE GENOMIC DNA]</scope>
    <source>
        <strain evidence="2 3">BIOML-A11</strain>
    </source>
</reference>
<accession>A0A6L5T786</accession>
<evidence type="ECO:0000259" key="1">
    <source>
        <dbReference type="Pfam" id="PF18730"/>
    </source>
</evidence>
<name>A0A6L5T786_9FIRM</name>